<dbReference type="InterPro" id="IPR051487">
    <property type="entry name" value="Ser/Thr_Proteases_Immune/Dev"/>
</dbReference>
<dbReference type="Proteomes" id="UP001153709">
    <property type="component" value="Chromosome 4"/>
</dbReference>
<reference evidence="14" key="1">
    <citation type="submission" date="2022-01" db="EMBL/GenBank/DDBJ databases">
        <authorList>
            <person name="King R."/>
        </authorList>
    </citation>
    <scope>NUCLEOTIDE SEQUENCE</scope>
</reference>
<dbReference type="PRINTS" id="PR00722">
    <property type="entry name" value="CHYMOTRYPSIN"/>
</dbReference>
<evidence type="ECO:0000256" key="4">
    <source>
        <dbReference type="ARBA" id="ARBA00022801"/>
    </source>
</evidence>
<dbReference type="Gene3D" id="3.30.1640.30">
    <property type="match status" value="1"/>
</dbReference>
<dbReference type="Pfam" id="PF12032">
    <property type="entry name" value="CLIP"/>
    <property type="match status" value="1"/>
</dbReference>
<dbReference type="EMBL" id="OU898279">
    <property type="protein sequence ID" value="CAG9832914.1"/>
    <property type="molecule type" value="Genomic_DNA"/>
</dbReference>
<evidence type="ECO:0000256" key="8">
    <source>
        <dbReference type="ARBA" id="ARBA00024195"/>
    </source>
</evidence>
<dbReference type="Pfam" id="PF00089">
    <property type="entry name" value="Trypsin"/>
    <property type="match status" value="1"/>
</dbReference>
<dbReference type="GO" id="GO:0005576">
    <property type="term" value="C:extracellular region"/>
    <property type="evidence" value="ECO:0007669"/>
    <property type="project" value="UniProtKB-SubCell"/>
</dbReference>
<evidence type="ECO:0000256" key="9">
    <source>
        <dbReference type="ARBA" id="ARBA00052079"/>
    </source>
</evidence>
<keyword evidence="4 10" id="KW-0378">Hydrolase</keyword>
<feature type="non-terminal residue" evidence="14">
    <location>
        <position position="1"/>
    </location>
</feature>
<sequence length="355" mass="39780">RGESCTTPIGESATCISVYKCNLFLEAIKRKQRSEISFIKRSQCGYDTEPLVCCGSRVKFLGSRFSENNEEVVQFTRSRAIPDRSTCGLQDSDKNTIEGLIYGGTEAYLKEFPWMARLGYLKKDKKIVWNCGGSLISPRYILTAAHCVTSQTQDQVGRLSYVLLGEHDTRYNRDCNKNGICNNYPAVITISSIIIHENYDFKVQSNDIALLKLSKNVVYTDSIRPICLPEPNEDSLQSEELLTASGWGYTQTGRSDVKLKVDLPYRTKDECTEAFKNTNIKLNDNQICAGGEEGKDSCQGDSGGPLMKRSNADIFHWYQEGITSFGLNICGIQGFPGIYTKVSSFLPWIHEHVTD</sequence>
<keyword evidence="5" id="KW-0353">Hemolymph clotting</keyword>
<evidence type="ECO:0000256" key="6">
    <source>
        <dbReference type="ARBA" id="ARBA00022825"/>
    </source>
</evidence>
<dbReference type="OrthoDB" id="8114044at2759"/>
<keyword evidence="2 10" id="KW-0645">Protease</keyword>
<dbReference type="GO" id="GO:0004252">
    <property type="term" value="F:serine-type endopeptidase activity"/>
    <property type="evidence" value="ECO:0007669"/>
    <property type="project" value="UniProtKB-UniRule"/>
</dbReference>
<proteinExistence type="inferred from homology"/>
<evidence type="ECO:0000256" key="11">
    <source>
        <dbReference type="RuleBase" id="RU366078"/>
    </source>
</evidence>
<evidence type="ECO:0000256" key="10">
    <source>
        <dbReference type="RuleBase" id="RU363034"/>
    </source>
</evidence>
<feature type="domain" description="Clip" evidence="13">
    <location>
        <begin position="4"/>
        <end position="54"/>
    </location>
</feature>
<dbReference type="PROSITE" id="PS51888">
    <property type="entry name" value="CLIP"/>
    <property type="match status" value="1"/>
</dbReference>
<dbReference type="CDD" id="cd00190">
    <property type="entry name" value="Tryp_SPc"/>
    <property type="match status" value="1"/>
</dbReference>
<dbReference type="GO" id="GO:0042381">
    <property type="term" value="P:hemolymph coagulation"/>
    <property type="evidence" value="ECO:0007669"/>
    <property type="project" value="UniProtKB-KW"/>
</dbReference>
<dbReference type="InterPro" id="IPR038565">
    <property type="entry name" value="CLIP_sf"/>
</dbReference>
<dbReference type="PROSITE" id="PS00134">
    <property type="entry name" value="TRYPSIN_HIS"/>
    <property type="match status" value="1"/>
</dbReference>
<keyword evidence="3" id="KW-0732">Signal</keyword>
<dbReference type="SMART" id="SM00020">
    <property type="entry name" value="Tryp_SPc"/>
    <property type="match status" value="1"/>
</dbReference>
<dbReference type="Gene3D" id="2.40.10.10">
    <property type="entry name" value="Trypsin-like serine proteases"/>
    <property type="match status" value="2"/>
</dbReference>
<dbReference type="InterPro" id="IPR001314">
    <property type="entry name" value="Peptidase_S1A"/>
</dbReference>
<dbReference type="InterPro" id="IPR043504">
    <property type="entry name" value="Peptidase_S1_PA_chymotrypsin"/>
</dbReference>
<keyword evidence="6 10" id="KW-0720">Serine protease</keyword>
<evidence type="ECO:0000256" key="1">
    <source>
        <dbReference type="ARBA" id="ARBA00022659"/>
    </source>
</evidence>
<dbReference type="FunFam" id="2.40.10.10:FF:000120">
    <property type="entry name" value="Putative serine protease"/>
    <property type="match status" value="1"/>
</dbReference>
<keyword evidence="1" id="KW-0768">Sushi</keyword>
<organism evidence="14 15">
    <name type="scientific">Diabrotica balteata</name>
    <name type="common">Banded cucumber beetle</name>
    <dbReference type="NCBI Taxonomy" id="107213"/>
    <lineage>
        <taxon>Eukaryota</taxon>
        <taxon>Metazoa</taxon>
        <taxon>Ecdysozoa</taxon>
        <taxon>Arthropoda</taxon>
        <taxon>Hexapoda</taxon>
        <taxon>Insecta</taxon>
        <taxon>Pterygota</taxon>
        <taxon>Neoptera</taxon>
        <taxon>Endopterygota</taxon>
        <taxon>Coleoptera</taxon>
        <taxon>Polyphaga</taxon>
        <taxon>Cucujiformia</taxon>
        <taxon>Chrysomeloidea</taxon>
        <taxon>Chrysomelidae</taxon>
        <taxon>Galerucinae</taxon>
        <taxon>Diabroticina</taxon>
        <taxon>Diabroticites</taxon>
        <taxon>Diabrotica</taxon>
    </lineage>
</organism>
<evidence type="ECO:0000256" key="3">
    <source>
        <dbReference type="ARBA" id="ARBA00022729"/>
    </source>
</evidence>
<dbReference type="InterPro" id="IPR001254">
    <property type="entry name" value="Trypsin_dom"/>
</dbReference>
<comment type="catalytic activity">
    <reaction evidence="9">
        <text>Selective cleavage of 103-Arg-|-Ser-104 and 124-Ile-|-Ile-125 bonds in Limulus clotting factor B to form activated factor B. Cleavage of -Pro-Arg-|-Xaa- bonds in synthetic substrates.</text>
        <dbReference type="EC" id="3.4.21.84"/>
    </reaction>
</comment>
<feature type="domain" description="Peptidase S1" evidence="12">
    <location>
        <begin position="101"/>
        <end position="354"/>
    </location>
</feature>
<evidence type="ECO:0000256" key="5">
    <source>
        <dbReference type="ARBA" id="ARBA00022820"/>
    </source>
</evidence>
<evidence type="ECO:0000256" key="7">
    <source>
        <dbReference type="ARBA" id="ARBA00023157"/>
    </source>
</evidence>
<dbReference type="PANTHER" id="PTHR24256">
    <property type="entry name" value="TRYPTASE-RELATED"/>
    <property type="match status" value="1"/>
</dbReference>
<dbReference type="PROSITE" id="PS50240">
    <property type="entry name" value="TRYPSIN_DOM"/>
    <property type="match status" value="1"/>
</dbReference>
<evidence type="ECO:0000313" key="15">
    <source>
        <dbReference type="Proteomes" id="UP001153709"/>
    </source>
</evidence>
<comment type="similarity">
    <text evidence="8 11">Belongs to the peptidase S1 family. CLIP subfamily.</text>
</comment>
<dbReference type="InterPro" id="IPR022700">
    <property type="entry name" value="CLIP"/>
</dbReference>
<comment type="domain">
    <text evidence="11">The clip domain consists of 35-55 residues which are 'knitted' together usually by 3 conserved disulfide bonds forming a clip-like compact structure.</text>
</comment>
<keyword evidence="11" id="KW-0964">Secreted</keyword>
<dbReference type="AlphaFoldDB" id="A0A9N9SZY2"/>
<evidence type="ECO:0000259" key="12">
    <source>
        <dbReference type="PROSITE" id="PS50240"/>
    </source>
</evidence>
<dbReference type="InterPro" id="IPR018114">
    <property type="entry name" value="TRYPSIN_HIS"/>
</dbReference>
<dbReference type="SUPFAM" id="SSF50494">
    <property type="entry name" value="Trypsin-like serine proteases"/>
    <property type="match status" value="1"/>
</dbReference>
<protein>
    <recommendedName>
        <fullName evidence="11">CLIP domain-containing serine protease</fullName>
        <ecNumber evidence="10">3.4.21.-</ecNumber>
    </recommendedName>
</protein>
<comment type="subcellular location">
    <subcellularLocation>
        <location evidence="11">Secreted</location>
    </subcellularLocation>
</comment>
<dbReference type="InterPro" id="IPR033116">
    <property type="entry name" value="TRYPSIN_SER"/>
</dbReference>
<dbReference type="InterPro" id="IPR009003">
    <property type="entry name" value="Peptidase_S1_PA"/>
</dbReference>
<keyword evidence="15" id="KW-1185">Reference proteome</keyword>
<name>A0A9N9SZY2_DIABA</name>
<dbReference type="PROSITE" id="PS00135">
    <property type="entry name" value="TRYPSIN_SER"/>
    <property type="match status" value="1"/>
</dbReference>
<accession>A0A9N9SZY2</accession>
<gene>
    <name evidence="14" type="ORF">DIABBA_LOCUS6355</name>
</gene>
<evidence type="ECO:0000259" key="13">
    <source>
        <dbReference type="PROSITE" id="PS51888"/>
    </source>
</evidence>
<evidence type="ECO:0000313" key="14">
    <source>
        <dbReference type="EMBL" id="CAG9832914.1"/>
    </source>
</evidence>
<evidence type="ECO:0000256" key="2">
    <source>
        <dbReference type="ARBA" id="ARBA00022670"/>
    </source>
</evidence>
<dbReference type="GO" id="GO:0006508">
    <property type="term" value="P:proteolysis"/>
    <property type="evidence" value="ECO:0007669"/>
    <property type="project" value="UniProtKB-KW"/>
</dbReference>
<keyword evidence="7" id="KW-1015">Disulfide bond</keyword>
<dbReference type="EC" id="3.4.21.-" evidence="10"/>
<dbReference type="SMART" id="SM00680">
    <property type="entry name" value="CLIP"/>
    <property type="match status" value="1"/>
</dbReference>